<keyword evidence="13" id="KW-1185">Reference proteome</keyword>
<dbReference type="InterPro" id="IPR015943">
    <property type="entry name" value="WD40/YVTN_repeat-like_dom_sf"/>
</dbReference>
<evidence type="ECO:0000256" key="1">
    <source>
        <dbReference type="ARBA" id="ARBA00004240"/>
    </source>
</evidence>
<feature type="compositionally biased region" description="Polar residues" evidence="10">
    <location>
        <begin position="874"/>
        <end position="887"/>
    </location>
</feature>
<feature type="region of interest" description="Disordered" evidence="10">
    <location>
        <begin position="466"/>
        <end position="486"/>
    </location>
</feature>
<dbReference type="PROSITE" id="PS50082">
    <property type="entry name" value="WD_REPEATS_2"/>
    <property type="match status" value="1"/>
</dbReference>
<keyword evidence="3" id="KW-0813">Transport</keyword>
<dbReference type="Gene3D" id="2.130.10.10">
    <property type="entry name" value="YVTN repeat-like/Quinoprotein amine dehydrogenase"/>
    <property type="match status" value="2"/>
</dbReference>
<dbReference type="Proteomes" id="UP000747542">
    <property type="component" value="Unassembled WGS sequence"/>
</dbReference>
<protein>
    <submittedName>
        <fullName evidence="12">Transport protein Sec31A-like</fullName>
    </submittedName>
</protein>
<evidence type="ECO:0000256" key="6">
    <source>
        <dbReference type="ARBA" id="ARBA00022824"/>
    </source>
</evidence>
<dbReference type="GO" id="GO:0090110">
    <property type="term" value="P:COPII-coated vesicle cargo loading"/>
    <property type="evidence" value="ECO:0007669"/>
    <property type="project" value="TreeGrafter"/>
</dbReference>
<comment type="similarity">
    <text evidence="2">Belongs to the WD repeat SEC31 family.</text>
</comment>
<dbReference type="GO" id="GO:0007029">
    <property type="term" value="P:endoplasmic reticulum organization"/>
    <property type="evidence" value="ECO:0007669"/>
    <property type="project" value="TreeGrafter"/>
</dbReference>
<dbReference type="InterPro" id="IPR001680">
    <property type="entry name" value="WD40_rpt"/>
</dbReference>
<dbReference type="AlphaFoldDB" id="A0A8J5KE37"/>
<evidence type="ECO:0000256" key="8">
    <source>
        <dbReference type="ARBA" id="ARBA00022927"/>
    </source>
</evidence>
<keyword evidence="6" id="KW-0256">Endoplasmic reticulum</keyword>
<evidence type="ECO:0000256" key="4">
    <source>
        <dbReference type="ARBA" id="ARBA00022574"/>
    </source>
</evidence>
<evidence type="ECO:0000259" key="11">
    <source>
        <dbReference type="Pfam" id="PF12931"/>
    </source>
</evidence>
<feature type="repeat" description="WD" evidence="9">
    <location>
        <begin position="229"/>
        <end position="262"/>
    </location>
</feature>
<evidence type="ECO:0000256" key="9">
    <source>
        <dbReference type="PROSITE-ProRule" id="PRU00221"/>
    </source>
</evidence>
<dbReference type="InterPro" id="IPR024298">
    <property type="entry name" value="Sec16_Sec23-bd"/>
</dbReference>
<evidence type="ECO:0000256" key="2">
    <source>
        <dbReference type="ARBA" id="ARBA00009358"/>
    </source>
</evidence>
<keyword evidence="4 9" id="KW-0853">WD repeat</keyword>
<dbReference type="GO" id="GO:0030127">
    <property type="term" value="C:COPII vesicle coat"/>
    <property type="evidence" value="ECO:0007669"/>
    <property type="project" value="TreeGrafter"/>
</dbReference>
<dbReference type="InterPro" id="IPR036322">
    <property type="entry name" value="WD40_repeat_dom_sf"/>
</dbReference>
<dbReference type="GO" id="GO:0005198">
    <property type="term" value="F:structural molecule activity"/>
    <property type="evidence" value="ECO:0007669"/>
    <property type="project" value="TreeGrafter"/>
</dbReference>
<dbReference type="GO" id="GO:0070971">
    <property type="term" value="C:endoplasmic reticulum exit site"/>
    <property type="evidence" value="ECO:0007669"/>
    <property type="project" value="TreeGrafter"/>
</dbReference>
<comment type="subcellular location">
    <subcellularLocation>
        <location evidence="1">Endoplasmic reticulum</location>
    </subcellularLocation>
</comment>
<dbReference type="Gene3D" id="1.25.40.1030">
    <property type="match status" value="1"/>
</dbReference>
<keyword evidence="5" id="KW-0677">Repeat</keyword>
<dbReference type="PANTHER" id="PTHR13923">
    <property type="entry name" value="SEC31-RELATED PROTEIN"/>
    <property type="match status" value="1"/>
</dbReference>
<dbReference type="PROSITE" id="PS50294">
    <property type="entry name" value="WD_REPEATS_REGION"/>
    <property type="match status" value="1"/>
</dbReference>
<feature type="domain" description="Sec16 Sec23-binding" evidence="11">
    <location>
        <begin position="534"/>
        <end position="660"/>
    </location>
</feature>
<dbReference type="Pfam" id="PF12931">
    <property type="entry name" value="TPR_Sec16"/>
    <property type="match status" value="1"/>
</dbReference>
<accession>A0A8J5KE37</accession>
<evidence type="ECO:0000256" key="7">
    <source>
        <dbReference type="ARBA" id="ARBA00022892"/>
    </source>
</evidence>
<feature type="compositionally biased region" description="Pro residues" evidence="10">
    <location>
        <begin position="843"/>
        <end position="863"/>
    </location>
</feature>
<gene>
    <name evidence="12" type="primary">Sec31A-L</name>
    <name evidence="12" type="ORF">Hamer_G016775</name>
</gene>
<dbReference type="SMART" id="SM00320">
    <property type="entry name" value="WD40"/>
    <property type="match status" value="4"/>
</dbReference>
<evidence type="ECO:0000256" key="10">
    <source>
        <dbReference type="SAM" id="MobiDB-lite"/>
    </source>
</evidence>
<dbReference type="Pfam" id="PF00400">
    <property type="entry name" value="WD40"/>
    <property type="match status" value="1"/>
</dbReference>
<evidence type="ECO:0000313" key="12">
    <source>
        <dbReference type="EMBL" id="KAG7168144.1"/>
    </source>
</evidence>
<evidence type="ECO:0000313" key="13">
    <source>
        <dbReference type="Proteomes" id="UP000747542"/>
    </source>
</evidence>
<dbReference type="InterPro" id="IPR040251">
    <property type="entry name" value="SEC31-like"/>
</dbReference>
<sequence>MTSRTLATKDMPLHLAQNIMKVKEANETANVAWSPADIHPAYLACGTTAQQLDASFNTSSTLNIYDLNVGETNLDMKLAASIESPSRFHALQWSGLGTEPSGFIYGGCENGGIYIYNAAKVLAKETDSLVGTTEGMHSGPVFTLSCNYLKANCVACGSSDSEVTVWDITNLSAPIIPGKKLSLGADMKASNVIWNPNVATQLLLASDNDLTPWAQVWDLRYATSPLKTLEGHQRGILKTAWCSHDGNLLITTAKDNKIYVWNPNAAERGTEIVGEFPSYNQWSFDMDWGQRDPSLVAMSSVDGCVSVYSLLGGGLPPAQADKFSQIADSFPGMDIPAVVPQGATPQPIRLKNPPKWFARTAGASFAFGGRLVTWNNQNRSLEIAQVVTEEALVQRSSQLEAALSQPQFGPFCQTKAEAATKPSDQILWQYIGANFESYPRAKYMELLGYASTQVSSKLHPLVPETEGVSALSPGTEGEGSSSSLDPSEQFEMIASGHSFDKTPETEVAEPEAETNLRVVHLEVQKTEENNHGLITQALLVGDLESAVELCIKDKIYPHALTLAAHAGPEMFAKTRNTVLAQVDGSLASLVGAIVRGDLTSITTTCNLSRWKEALVAALTYSNDEQFPALVESLGERLEAKGDPETLLSAMICYVCAGSLEKFVSCWVKTRPETNKPSDLQDLVEVIMGLQRSLAAAGRPTNLSEGNTVSSLLCQYASLLAAQGALHTAVSYLNSASKGEMVELRDRLYRALGYATGSSIQKSAQIQSCATPQTPNMRRTSTPHSYAQPQAPVMMMPQYGVPPMGAMQPMASAPPAGPPPTGPVSSGGFRRGGSSRYVQESAHAPPPANMLNPALPPQPSPFLPPTAGINPVPLNPSQPAVPTQTAPQFFSPAATPGVNPIYGEQQQPAPPQPALKTPAAFDSSVPRGWNDPPPLSSSRKEWQQFGGEPKYHGGHSGDKKLLMLKQAKQQQQQQLNEAPKVPEPIMCPVPGSIAPEPPQQFMPQYGAEAHGAATAAPVAAASTPEPANKGPLPSEHQVIQDVINDVRNRCLLVVQNQQVKQRLEDIGTKMETLYDKLRAGQLGPVTISGVHRIVSAVQTGDYRGALSIHAETIAKGSFSELSSFMPPLKLLLQYCMQLQVFL</sequence>
<evidence type="ECO:0000256" key="5">
    <source>
        <dbReference type="ARBA" id="ARBA00022737"/>
    </source>
</evidence>
<keyword evidence="8" id="KW-0653">Protein transport</keyword>
<keyword evidence="7" id="KW-0931">ER-Golgi transport</keyword>
<reference evidence="12" key="1">
    <citation type="journal article" date="2021" name="Sci. Adv.">
        <title>The American lobster genome reveals insights on longevity, neural, and immune adaptations.</title>
        <authorList>
            <person name="Polinski J.M."/>
            <person name="Zimin A.V."/>
            <person name="Clark K.F."/>
            <person name="Kohn A.B."/>
            <person name="Sadowski N."/>
            <person name="Timp W."/>
            <person name="Ptitsyn A."/>
            <person name="Khanna P."/>
            <person name="Romanova D.Y."/>
            <person name="Williams P."/>
            <person name="Greenwood S.J."/>
            <person name="Moroz L.L."/>
            <person name="Walt D.R."/>
            <person name="Bodnar A.G."/>
        </authorList>
    </citation>
    <scope>NUCLEOTIDE SEQUENCE</scope>
    <source>
        <strain evidence="12">GMGI-L3</strain>
    </source>
</reference>
<feature type="region of interest" description="Disordered" evidence="10">
    <location>
        <begin position="764"/>
        <end position="786"/>
    </location>
</feature>
<dbReference type="GO" id="GO:0015031">
    <property type="term" value="P:protein transport"/>
    <property type="evidence" value="ECO:0007669"/>
    <property type="project" value="UniProtKB-KW"/>
</dbReference>
<feature type="compositionally biased region" description="Low complexity" evidence="10">
    <location>
        <begin position="822"/>
        <end position="835"/>
    </location>
</feature>
<proteinExistence type="inferred from homology"/>
<dbReference type="Gene3D" id="1.20.940.10">
    <property type="entry name" value="Functional domain of the splicing factor Prp18"/>
    <property type="match status" value="1"/>
</dbReference>
<dbReference type="SUPFAM" id="SSF50978">
    <property type="entry name" value="WD40 repeat-like"/>
    <property type="match status" value="1"/>
</dbReference>
<evidence type="ECO:0000256" key="3">
    <source>
        <dbReference type="ARBA" id="ARBA00022448"/>
    </source>
</evidence>
<comment type="caution">
    <text evidence="12">The sequence shown here is derived from an EMBL/GenBank/DDBJ whole genome shotgun (WGS) entry which is preliminary data.</text>
</comment>
<feature type="region of interest" description="Disordered" evidence="10">
    <location>
        <begin position="808"/>
        <end position="956"/>
    </location>
</feature>
<dbReference type="PANTHER" id="PTHR13923:SF11">
    <property type="entry name" value="SECRETORY 31, ISOFORM D"/>
    <property type="match status" value="1"/>
</dbReference>
<name>A0A8J5KE37_HOMAM</name>
<dbReference type="EMBL" id="JAHLQT010020459">
    <property type="protein sequence ID" value="KAG7168144.1"/>
    <property type="molecule type" value="Genomic_DNA"/>
</dbReference>
<organism evidence="12 13">
    <name type="scientific">Homarus americanus</name>
    <name type="common">American lobster</name>
    <dbReference type="NCBI Taxonomy" id="6706"/>
    <lineage>
        <taxon>Eukaryota</taxon>
        <taxon>Metazoa</taxon>
        <taxon>Ecdysozoa</taxon>
        <taxon>Arthropoda</taxon>
        <taxon>Crustacea</taxon>
        <taxon>Multicrustacea</taxon>
        <taxon>Malacostraca</taxon>
        <taxon>Eumalacostraca</taxon>
        <taxon>Eucarida</taxon>
        <taxon>Decapoda</taxon>
        <taxon>Pleocyemata</taxon>
        <taxon>Astacidea</taxon>
        <taxon>Nephropoidea</taxon>
        <taxon>Nephropidae</taxon>
        <taxon>Homarus</taxon>
    </lineage>
</organism>